<dbReference type="InterPro" id="IPR051312">
    <property type="entry name" value="Diverse_Substr_Oxidored"/>
</dbReference>
<dbReference type="InterPro" id="IPR016167">
    <property type="entry name" value="FAD-bd_PCMH_sub1"/>
</dbReference>
<proteinExistence type="predicted"/>
<dbReference type="Pfam" id="PF03450">
    <property type="entry name" value="CO_deh_flav_C"/>
    <property type="match status" value="1"/>
</dbReference>
<dbReference type="GO" id="GO:0016491">
    <property type="term" value="F:oxidoreductase activity"/>
    <property type="evidence" value="ECO:0007669"/>
    <property type="project" value="UniProtKB-KW"/>
</dbReference>
<evidence type="ECO:0000313" key="6">
    <source>
        <dbReference type="Proteomes" id="UP000254939"/>
    </source>
</evidence>
<feature type="domain" description="FAD-binding PCMH-type" evidence="4">
    <location>
        <begin position="1"/>
        <end position="177"/>
    </location>
</feature>
<dbReference type="Gene3D" id="3.30.43.10">
    <property type="entry name" value="Uridine Diphospho-n-acetylenolpyruvylglucosamine Reductase, domain 2"/>
    <property type="match status" value="1"/>
</dbReference>
<evidence type="ECO:0000256" key="1">
    <source>
        <dbReference type="ARBA" id="ARBA00022630"/>
    </source>
</evidence>
<reference evidence="5 6" key="1">
    <citation type="submission" date="2017-03" db="EMBL/GenBank/DDBJ databases">
        <title>Genome analysis of Rhizobial strains effectives or ineffectives for nitrogen fixation isolated from bean seeds.</title>
        <authorList>
            <person name="Peralta H."/>
            <person name="Aguilar-Vera A."/>
            <person name="Mora Y."/>
            <person name="Vargas-Lagunas C."/>
            <person name="Girard L."/>
            <person name="Mora J."/>
        </authorList>
    </citation>
    <scope>NUCLEOTIDE SEQUENCE [LARGE SCALE GENOMIC DNA]</scope>
    <source>
        <strain evidence="5 6">CCGM3</strain>
    </source>
</reference>
<keyword evidence="1" id="KW-0285">Flavoprotein</keyword>
<dbReference type="Gene3D" id="3.30.390.50">
    <property type="entry name" value="CO dehydrogenase flavoprotein, C-terminal domain"/>
    <property type="match status" value="1"/>
</dbReference>
<dbReference type="PANTHER" id="PTHR42659:SF2">
    <property type="entry name" value="XANTHINE DEHYDROGENASE SUBUNIT C-RELATED"/>
    <property type="match status" value="1"/>
</dbReference>
<evidence type="ECO:0000259" key="4">
    <source>
        <dbReference type="PROSITE" id="PS51387"/>
    </source>
</evidence>
<dbReference type="AlphaFoldDB" id="A0A370KE35"/>
<dbReference type="InterPro" id="IPR005107">
    <property type="entry name" value="CO_DH_flav_C"/>
</dbReference>
<gene>
    <name evidence="5" type="ORF">B5K06_33305</name>
</gene>
<keyword evidence="3" id="KW-0560">Oxidoreductase</keyword>
<dbReference type="SUPFAM" id="SSF56176">
    <property type="entry name" value="FAD-binding/transporter-associated domain-like"/>
    <property type="match status" value="1"/>
</dbReference>
<dbReference type="PANTHER" id="PTHR42659">
    <property type="entry name" value="XANTHINE DEHYDROGENASE SUBUNIT C-RELATED"/>
    <property type="match status" value="1"/>
</dbReference>
<dbReference type="OrthoDB" id="9793944at2"/>
<dbReference type="Proteomes" id="UP000254939">
    <property type="component" value="Unassembled WGS sequence"/>
</dbReference>
<dbReference type="SMART" id="SM01092">
    <property type="entry name" value="CO_deh_flav_C"/>
    <property type="match status" value="1"/>
</dbReference>
<dbReference type="InterPro" id="IPR016169">
    <property type="entry name" value="FAD-bd_PCMH_sub2"/>
</dbReference>
<dbReference type="PROSITE" id="PS51387">
    <property type="entry name" value="FAD_PCMH"/>
    <property type="match status" value="1"/>
</dbReference>
<keyword evidence="2" id="KW-0274">FAD</keyword>
<dbReference type="Pfam" id="PF00941">
    <property type="entry name" value="FAD_binding_5"/>
    <property type="match status" value="1"/>
</dbReference>
<evidence type="ECO:0000256" key="2">
    <source>
        <dbReference type="ARBA" id="ARBA00022827"/>
    </source>
</evidence>
<dbReference type="GO" id="GO:0071949">
    <property type="term" value="F:FAD binding"/>
    <property type="evidence" value="ECO:0007669"/>
    <property type="project" value="InterPro"/>
</dbReference>
<accession>A0A370KE35</accession>
<dbReference type="InterPro" id="IPR036318">
    <property type="entry name" value="FAD-bd_PCMH-like_sf"/>
</dbReference>
<dbReference type="SUPFAM" id="SSF55447">
    <property type="entry name" value="CO dehydrogenase flavoprotein C-terminal domain-like"/>
    <property type="match status" value="1"/>
</dbReference>
<dbReference type="InterPro" id="IPR016166">
    <property type="entry name" value="FAD-bd_PCMH"/>
</dbReference>
<sequence length="288" mass="30281">MALPVFDYFAPKSIEEACAALASNPDGAKLLAGGQSILRVMKFRIMAPELLVDVKAIPGLRYIEGDADTLRIGATATQSDVLRNDIVRKEFPLLAEAIARIATTAVRNTATIVGNICVGHTASDPSAALLALDAELVVVSPEGERILPISELFVGHMSTSLDAAELVREVRIRRRNDKAGMAYLAHAGRAAMETPLVAAGAIVSTRNGICSSATIALAGADETPVRVSRAEEALIGCKLDDVAILQAAAIAAEDCSPDSDVYASGEYRRRLVGVYVRDALRAAASRAA</sequence>
<dbReference type="InterPro" id="IPR002346">
    <property type="entry name" value="Mopterin_DH_FAD-bd"/>
</dbReference>
<dbReference type="Gene3D" id="3.30.465.10">
    <property type="match status" value="1"/>
</dbReference>
<evidence type="ECO:0000256" key="3">
    <source>
        <dbReference type="ARBA" id="ARBA00023002"/>
    </source>
</evidence>
<evidence type="ECO:0000313" key="5">
    <source>
        <dbReference type="EMBL" id="RDJ01859.1"/>
    </source>
</evidence>
<protein>
    <submittedName>
        <fullName evidence="5">Carbon monoxide dehydrogenase</fullName>
    </submittedName>
</protein>
<dbReference type="InterPro" id="IPR036683">
    <property type="entry name" value="CO_DH_flav_C_dom_sf"/>
</dbReference>
<comment type="caution">
    <text evidence="5">The sequence shown here is derived from an EMBL/GenBank/DDBJ whole genome shotgun (WGS) entry which is preliminary data.</text>
</comment>
<dbReference type="EMBL" id="NAAC01000050">
    <property type="protein sequence ID" value="RDJ01859.1"/>
    <property type="molecule type" value="Genomic_DNA"/>
</dbReference>
<name>A0A370KE35_9HYPH</name>
<dbReference type="RefSeq" id="WP_114716021.1">
    <property type="nucleotide sequence ID" value="NZ_KZ857271.1"/>
</dbReference>
<organism evidence="5 6">
    <name type="scientific">Rhizobium grahamii</name>
    <dbReference type="NCBI Taxonomy" id="1120045"/>
    <lineage>
        <taxon>Bacteria</taxon>
        <taxon>Pseudomonadati</taxon>
        <taxon>Pseudomonadota</taxon>
        <taxon>Alphaproteobacteria</taxon>
        <taxon>Hyphomicrobiales</taxon>
        <taxon>Rhizobiaceae</taxon>
        <taxon>Rhizobium/Agrobacterium group</taxon>
        <taxon>Rhizobium</taxon>
    </lineage>
</organism>